<evidence type="ECO:0000313" key="1">
    <source>
        <dbReference type="EMBL" id="TMS02443.1"/>
    </source>
</evidence>
<dbReference type="Proteomes" id="UP000793456">
    <property type="component" value="Chromosome XXIV"/>
</dbReference>
<protein>
    <submittedName>
        <fullName evidence="1">Uncharacterized protein</fullName>
    </submittedName>
</protein>
<name>A0ACD3Q5R1_LARCR</name>
<sequence>MSLHRPEHAAHVGESCCDALECLNKVRITRTEICAPSDRRGFKARHPDRGTTSGRPCWVRASGCSRCPSRACRSSSEPGYRKWPCTTWKRETWISRSASQEKCVNGENLFAGSLTRSLRKRKSESRCPWRSASPSPRSSPTTRPTSGGRTP</sequence>
<comment type="caution">
    <text evidence="1">The sequence shown here is derived from an EMBL/GenBank/DDBJ whole genome shotgun (WGS) entry which is preliminary data.</text>
</comment>
<dbReference type="EMBL" id="CM011697">
    <property type="protein sequence ID" value="TMS02443.1"/>
    <property type="molecule type" value="Genomic_DNA"/>
</dbReference>
<evidence type="ECO:0000313" key="2">
    <source>
        <dbReference type="Proteomes" id="UP000793456"/>
    </source>
</evidence>
<organism evidence="1 2">
    <name type="scientific">Larimichthys crocea</name>
    <name type="common">Large yellow croaker</name>
    <name type="synonym">Pseudosciaena crocea</name>
    <dbReference type="NCBI Taxonomy" id="215358"/>
    <lineage>
        <taxon>Eukaryota</taxon>
        <taxon>Metazoa</taxon>
        <taxon>Chordata</taxon>
        <taxon>Craniata</taxon>
        <taxon>Vertebrata</taxon>
        <taxon>Euteleostomi</taxon>
        <taxon>Actinopterygii</taxon>
        <taxon>Neopterygii</taxon>
        <taxon>Teleostei</taxon>
        <taxon>Neoteleostei</taxon>
        <taxon>Acanthomorphata</taxon>
        <taxon>Eupercaria</taxon>
        <taxon>Sciaenidae</taxon>
        <taxon>Larimichthys</taxon>
    </lineage>
</organism>
<gene>
    <name evidence="1" type="ORF">E3U43_007983</name>
</gene>
<reference evidence="1" key="1">
    <citation type="submission" date="2018-11" db="EMBL/GenBank/DDBJ databases">
        <title>The sequence and de novo assembly of Larimichthys crocea genome using PacBio and Hi-C technologies.</title>
        <authorList>
            <person name="Xu P."/>
            <person name="Chen B."/>
            <person name="Zhou Z."/>
            <person name="Ke Q."/>
            <person name="Wu Y."/>
            <person name="Bai H."/>
            <person name="Pu F."/>
        </authorList>
    </citation>
    <scope>NUCLEOTIDE SEQUENCE</scope>
    <source>
        <tissue evidence="1">Muscle</tissue>
    </source>
</reference>
<accession>A0ACD3Q5R1</accession>
<keyword evidence="2" id="KW-1185">Reference proteome</keyword>
<proteinExistence type="predicted"/>